<feature type="transmembrane region" description="Helical" evidence="1">
    <location>
        <begin position="6"/>
        <end position="23"/>
    </location>
</feature>
<proteinExistence type="predicted"/>
<keyword evidence="1" id="KW-0812">Transmembrane</keyword>
<evidence type="ECO:0000313" key="3">
    <source>
        <dbReference type="EMBL" id="RVW45678.1"/>
    </source>
</evidence>
<dbReference type="AlphaFoldDB" id="A0A438EDF3"/>
<protein>
    <submittedName>
        <fullName evidence="3">Retrovirus-related Pol polyprotein from transposon RE2</fullName>
    </submittedName>
</protein>
<evidence type="ECO:0000259" key="2">
    <source>
        <dbReference type="Pfam" id="PF07727"/>
    </source>
</evidence>
<dbReference type="EMBL" id="QGNW01001319">
    <property type="protein sequence ID" value="RVW45678.1"/>
    <property type="molecule type" value="Genomic_DNA"/>
</dbReference>
<gene>
    <name evidence="3" type="primary">RE2_307</name>
    <name evidence="3" type="ORF">CK203_101178</name>
</gene>
<dbReference type="Proteomes" id="UP000288805">
    <property type="component" value="Unassembled WGS sequence"/>
</dbReference>
<accession>A0A438EDF3</accession>
<keyword evidence="1" id="KW-1133">Transmembrane helix</keyword>
<dbReference type="Pfam" id="PF07727">
    <property type="entry name" value="RVT_2"/>
    <property type="match status" value="1"/>
</dbReference>
<feature type="domain" description="Reverse transcriptase Ty1/copia-type" evidence="2">
    <location>
        <begin position="118"/>
        <end position="186"/>
    </location>
</feature>
<dbReference type="InterPro" id="IPR013103">
    <property type="entry name" value="RVT_2"/>
</dbReference>
<evidence type="ECO:0000256" key="1">
    <source>
        <dbReference type="SAM" id="Phobius"/>
    </source>
</evidence>
<sequence length="187" mass="20933">MSDHTTVTIYSIVSFMVFFLAIAQSKKVNFSPPLSPPSCPPVSTLAIPCTGSKRFTLAKYYGSLNTMLSSATTPRHLFQPLPMEMSLVVNGFINSIINLMKPLIDTKLVLLPKDSIKNQGLDYFEIFSLVVKSLTIRILLTIALSSRWPIWQLDVQNSFLNGDLHEQVFMHQPPGFINQQYPSHVCG</sequence>
<comment type="caution">
    <text evidence="3">The sequence shown here is derived from an EMBL/GenBank/DDBJ whole genome shotgun (WGS) entry which is preliminary data.</text>
</comment>
<organism evidence="3 4">
    <name type="scientific">Vitis vinifera</name>
    <name type="common">Grape</name>
    <dbReference type="NCBI Taxonomy" id="29760"/>
    <lineage>
        <taxon>Eukaryota</taxon>
        <taxon>Viridiplantae</taxon>
        <taxon>Streptophyta</taxon>
        <taxon>Embryophyta</taxon>
        <taxon>Tracheophyta</taxon>
        <taxon>Spermatophyta</taxon>
        <taxon>Magnoliopsida</taxon>
        <taxon>eudicotyledons</taxon>
        <taxon>Gunneridae</taxon>
        <taxon>Pentapetalae</taxon>
        <taxon>rosids</taxon>
        <taxon>Vitales</taxon>
        <taxon>Vitaceae</taxon>
        <taxon>Viteae</taxon>
        <taxon>Vitis</taxon>
    </lineage>
</organism>
<reference evidence="3 4" key="1">
    <citation type="journal article" date="2018" name="PLoS Genet.">
        <title>Population sequencing reveals clonal diversity and ancestral inbreeding in the grapevine cultivar Chardonnay.</title>
        <authorList>
            <person name="Roach M.J."/>
            <person name="Johnson D.L."/>
            <person name="Bohlmann J."/>
            <person name="van Vuuren H.J."/>
            <person name="Jones S.J."/>
            <person name="Pretorius I.S."/>
            <person name="Schmidt S.A."/>
            <person name="Borneman A.R."/>
        </authorList>
    </citation>
    <scope>NUCLEOTIDE SEQUENCE [LARGE SCALE GENOMIC DNA]</scope>
    <source>
        <strain evidence="4">cv. Chardonnay</strain>
        <tissue evidence="3">Leaf</tissue>
    </source>
</reference>
<evidence type="ECO:0000313" key="4">
    <source>
        <dbReference type="Proteomes" id="UP000288805"/>
    </source>
</evidence>
<keyword evidence="1" id="KW-0472">Membrane</keyword>
<name>A0A438EDF3_VITVI</name>